<comment type="caution">
    <text evidence="3">The sequence shown here is derived from an EMBL/GenBank/DDBJ whole genome shotgun (WGS) entry which is preliminary data.</text>
</comment>
<dbReference type="CDD" id="cd00093">
    <property type="entry name" value="HTH_XRE"/>
    <property type="match status" value="1"/>
</dbReference>
<accession>A0A7Y3R952</accession>
<dbReference type="SMART" id="SM00530">
    <property type="entry name" value="HTH_XRE"/>
    <property type="match status" value="1"/>
</dbReference>
<dbReference type="AlphaFoldDB" id="A0A7Y3R952"/>
<dbReference type="Proteomes" id="UP000536509">
    <property type="component" value="Unassembled WGS sequence"/>
</dbReference>
<dbReference type="SUPFAM" id="SSF47413">
    <property type="entry name" value="lambda repressor-like DNA-binding domains"/>
    <property type="match status" value="1"/>
</dbReference>
<evidence type="ECO:0000256" key="1">
    <source>
        <dbReference type="ARBA" id="ARBA00023125"/>
    </source>
</evidence>
<dbReference type="EMBL" id="JABEVX010000004">
    <property type="protein sequence ID" value="NNT72215.1"/>
    <property type="molecule type" value="Genomic_DNA"/>
</dbReference>
<dbReference type="PANTHER" id="PTHR46558:SF4">
    <property type="entry name" value="DNA-BIDING PHAGE PROTEIN"/>
    <property type="match status" value="1"/>
</dbReference>
<evidence type="ECO:0000313" key="4">
    <source>
        <dbReference type="Proteomes" id="UP000536509"/>
    </source>
</evidence>
<reference evidence="3 4" key="1">
    <citation type="submission" date="2020-05" db="EMBL/GenBank/DDBJ databases">
        <title>Draft genome of Flavobacterium sp. IMCC34852.</title>
        <authorList>
            <person name="Song J."/>
            <person name="Cho J.-C."/>
        </authorList>
    </citation>
    <scope>NUCLEOTIDE SEQUENCE [LARGE SCALE GENOMIC DNA]</scope>
    <source>
        <strain evidence="3 4">IMCC34852</strain>
    </source>
</reference>
<dbReference type="InterPro" id="IPR001387">
    <property type="entry name" value="Cro/C1-type_HTH"/>
</dbReference>
<evidence type="ECO:0000313" key="3">
    <source>
        <dbReference type="EMBL" id="NNT72215.1"/>
    </source>
</evidence>
<sequence>MTTGTKIRTLREQKKISQEALAYAVGVSQVTIGNWEQGKSIKHEYIKKLADALEIPIDYLFEENQNNSVQAHPKIDFKNDGFEIIIKAPNHFFEDLHKKMDLLINKFDTPK</sequence>
<evidence type="ECO:0000259" key="2">
    <source>
        <dbReference type="PROSITE" id="PS50943"/>
    </source>
</evidence>
<keyword evidence="1" id="KW-0238">DNA-binding</keyword>
<dbReference type="InterPro" id="IPR010982">
    <property type="entry name" value="Lambda_DNA-bd_dom_sf"/>
</dbReference>
<gene>
    <name evidence="3" type="ORF">HKT18_08325</name>
</gene>
<dbReference type="RefSeq" id="WP_171222398.1">
    <property type="nucleotide sequence ID" value="NZ_CP121446.1"/>
</dbReference>
<dbReference type="Pfam" id="PF01381">
    <property type="entry name" value="HTH_3"/>
    <property type="match status" value="1"/>
</dbReference>
<dbReference type="Gene3D" id="1.10.260.40">
    <property type="entry name" value="lambda repressor-like DNA-binding domains"/>
    <property type="match status" value="1"/>
</dbReference>
<keyword evidence="4" id="KW-1185">Reference proteome</keyword>
<dbReference type="GO" id="GO:0003677">
    <property type="term" value="F:DNA binding"/>
    <property type="evidence" value="ECO:0007669"/>
    <property type="project" value="UniProtKB-KW"/>
</dbReference>
<dbReference type="PANTHER" id="PTHR46558">
    <property type="entry name" value="TRACRIPTIONAL REGULATORY PROTEIN-RELATED-RELATED"/>
    <property type="match status" value="1"/>
</dbReference>
<organism evidence="3 4">
    <name type="scientific">Flavobacterium rivulicola</name>
    <dbReference type="NCBI Taxonomy" id="2732161"/>
    <lineage>
        <taxon>Bacteria</taxon>
        <taxon>Pseudomonadati</taxon>
        <taxon>Bacteroidota</taxon>
        <taxon>Flavobacteriia</taxon>
        <taxon>Flavobacteriales</taxon>
        <taxon>Flavobacteriaceae</taxon>
        <taxon>Flavobacterium</taxon>
    </lineage>
</organism>
<protein>
    <submittedName>
        <fullName evidence="3">Helix-turn-helix transcriptional regulator</fullName>
    </submittedName>
</protein>
<name>A0A7Y3R952_9FLAO</name>
<feature type="domain" description="HTH cro/C1-type" evidence="2">
    <location>
        <begin position="7"/>
        <end position="60"/>
    </location>
</feature>
<dbReference type="PROSITE" id="PS50943">
    <property type="entry name" value="HTH_CROC1"/>
    <property type="match status" value="1"/>
</dbReference>
<proteinExistence type="predicted"/>